<dbReference type="Proteomes" id="UP000521943">
    <property type="component" value="Unassembled WGS sequence"/>
</dbReference>
<comment type="caution">
    <text evidence="2">The sequence shown here is derived from an EMBL/GenBank/DDBJ whole genome shotgun (WGS) entry which is preliminary data.</text>
</comment>
<dbReference type="AlphaFoldDB" id="A0A8H6LSH5"/>
<evidence type="ECO:0000256" key="1">
    <source>
        <dbReference type="SAM" id="MobiDB-lite"/>
    </source>
</evidence>
<dbReference type="EMBL" id="JACGCI010000201">
    <property type="protein sequence ID" value="KAF6742113.1"/>
    <property type="molecule type" value="Genomic_DNA"/>
</dbReference>
<evidence type="ECO:0000313" key="2">
    <source>
        <dbReference type="EMBL" id="KAF6742113.1"/>
    </source>
</evidence>
<feature type="region of interest" description="Disordered" evidence="1">
    <location>
        <begin position="1"/>
        <end position="34"/>
    </location>
</feature>
<gene>
    <name evidence="2" type="ORF">DFP72DRAFT_1082605</name>
</gene>
<proteinExistence type="predicted"/>
<protein>
    <submittedName>
        <fullName evidence="2">Uncharacterized protein</fullName>
    </submittedName>
</protein>
<sequence length="122" mass="13366">MRGQGEPRQGRTKGRRRASSRCYSSTSHARRSGPWTITRFPAKSRAKKATRMSTRIQRLEQGLAALVRDPATGEACQPAGVASAAAAMEKPKEKRISNTAGVQIMEKECQVVTMNPEASHEQ</sequence>
<feature type="compositionally biased region" description="Basic residues" evidence="1">
    <location>
        <begin position="10"/>
        <end position="19"/>
    </location>
</feature>
<reference evidence="2 3" key="1">
    <citation type="submission" date="2020-07" db="EMBL/GenBank/DDBJ databases">
        <title>Comparative genomics of pyrophilous fungi reveals a link between fire events and developmental genes.</title>
        <authorList>
            <consortium name="DOE Joint Genome Institute"/>
            <person name="Steindorff A.S."/>
            <person name="Carver A."/>
            <person name="Calhoun S."/>
            <person name="Stillman K."/>
            <person name="Liu H."/>
            <person name="Lipzen A."/>
            <person name="Pangilinan J."/>
            <person name="Labutti K."/>
            <person name="Bruns T.D."/>
            <person name="Grigoriev I.V."/>
        </authorList>
    </citation>
    <scope>NUCLEOTIDE SEQUENCE [LARGE SCALE GENOMIC DNA]</scope>
    <source>
        <strain evidence="2 3">CBS 144469</strain>
    </source>
</reference>
<accession>A0A8H6LSH5</accession>
<organism evidence="2 3">
    <name type="scientific">Ephemerocybe angulata</name>
    <dbReference type="NCBI Taxonomy" id="980116"/>
    <lineage>
        <taxon>Eukaryota</taxon>
        <taxon>Fungi</taxon>
        <taxon>Dikarya</taxon>
        <taxon>Basidiomycota</taxon>
        <taxon>Agaricomycotina</taxon>
        <taxon>Agaricomycetes</taxon>
        <taxon>Agaricomycetidae</taxon>
        <taxon>Agaricales</taxon>
        <taxon>Agaricineae</taxon>
        <taxon>Psathyrellaceae</taxon>
        <taxon>Ephemerocybe</taxon>
    </lineage>
</organism>
<name>A0A8H6LSH5_9AGAR</name>
<evidence type="ECO:0000313" key="3">
    <source>
        <dbReference type="Proteomes" id="UP000521943"/>
    </source>
</evidence>
<keyword evidence="3" id="KW-1185">Reference proteome</keyword>